<feature type="transmembrane region" description="Helical" evidence="1">
    <location>
        <begin position="7"/>
        <end position="29"/>
    </location>
</feature>
<evidence type="ECO:0000313" key="2">
    <source>
        <dbReference type="EMBL" id="XCH33651.1"/>
    </source>
</evidence>
<keyword evidence="1" id="KW-0472">Membrane</keyword>
<gene>
    <name evidence="2" type="ORF">ABV300_01910</name>
</gene>
<protein>
    <submittedName>
        <fullName evidence="2">Uncharacterized protein</fullName>
    </submittedName>
</protein>
<proteinExistence type="predicted"/>
<accession>A0AAU8GBA1</accession>
<keyword evidence="1" id="KW-0812">Transmembrane</keyword>
<name>A0AAU8GBA1_9CHLR</name>
<organism evidence="2">
    <name type="scientific">Dehalogenimonas sp. 4OHTPN</name>
    <dbReference type="NCBI Taxonomy" id="3166643"/>
    <lineage>
        <taxon>Bacteria</taxon>
        <taxon>Bacillati</taxon>
        <taxon>Chloroflexota</taxon>
        <taxon>Dehalococcoidia</taxon>
        <taxon>Dehalococcoidales</taxon>
        <taxon>Dehalococcoidaceae</taxon>
        <taxon>Dehalogenimonas</taxon>
    </lineage>
</organism>
<dbReference type="AlphaFoldDB" id="A0AAU8GBA1"/>
<sequence length="157" mass="18363">MFSREWFVYVFGRWILLSGIAGAIMQVIIADRLGIPTFPAFLLNQLILASVFWYVDKYIFQRHFGAVKEVFKFPRVRGKFTPEHQFTKIAEEYSEFATAYKKNPDDHNKWLHEFLDLSHAVEMTERVLKENGADVNAEFYKIVQQNKAKGLYESEGS</sequence>
<reference evidence="2" key="1">
    <citation type="submission" date="2024-06" db="EMBL/GenBank/DDBJ databases">
        <title>A Novel Isolate, Dehalogenimonas sp. Strain 4OHTPN, Dechlorinates Aromatic 4 Hydroxy chlorothalonil by a Novel Reductive Dehalogenase.</title>
        <authorList>
            <person name="Liu G."/>
        </authorList>
    </citation>
    <scope>NUCLEOTIDE SEQUENCE</scope>
    <source>
        <strain evidence="2">4OHTPN</strain>
    </source>
</reference>
<feature type="transmembrane region" description="Helical" evidence="1">
    <location>
        <begin position="35"/>
        <end position="55"/>
    </location>
</feature>
<dbReference type="RefSeq" id="WP_353714874.1">
    <property type="nucleotide sequence ID" value="NZ_CP159307.1"/>
</dbReference>
<evidence type="ECO:0000256" key="1">
    <source>
        <dbReference type="SAM" id="Phobius"/>
    </source>
</evidence>
<keyword evidence="1" id="KW-1133">Transmembrane helix</keyword>
<dbReference type="EMBL" id="CP159307">
    <property type="protein sequence ID" value="XCH33651.1"/>
    <property type="molecule type" value="Genomic_DNA"/>
</dbReference>